<evidence type="ECO:0008006" key="3">
    <source>
        <dbReference type="Google" id="ProtNLM"/>
    </source>
</evidence>
<accession>A0A371EN56</accession>
<gene>
    <name evidence="1" type="ORF">CR513_53718</name>
</gene>
<proteinExistence type="predicted"/>
<protein>
    <recommendedName>
        <fullName evidence="3">Reverse transcriptase Ty1/copia-type domain-containing protein</fullName>
    </recommendedName>
</protein>
<keyword evidence="2" id="KW-1185">Reference proteome</keyword>
<dbReference type="Proteomes" id="UP000257109">
    <property type="component" value="Unassembled WGS sequence"/>
</dbReference>
<name>A0A371EN56_MUCPR</name>
<sequence>MQNEVFVPMARIETIKLVIITIIFRGWSLHQLDVKVFINRPLKEDVYDIKIGNPPWTLNRRIYCFLLQLVFNKCTTKYGVYVTTTLDDLILYMTY</sequence>
<dbReference type="OrthoDB" id="8048783at2759"/>
<feature type="non-terminal residue" evidence="1">
    <location>
        <position position="1"/>
    </location>
</feature>
<comment type="caution">
    <text evidence="1">The sequence shown here is derived from an EMBL/GenBank/DDBJ whole genome shotgun (WGS) entry which is preliminary data.</text>
</comment>
<dbReference type="EMBL" id="QJKJ01013011">
    <property type="protein sequence ID" value="RDX67414.1"/>
    <property type="molecule type" value="Genomic_DNA"/>
</dbReference>
<evidence type="ECO:0000313" key="1">
    <source>
        <dbReference type="EMBL" id="RDX67414.1"/>
    </source>
</evidence>
<evidence type="ECO:0000313" key="2">
    <source>
        <dbReference type="Proteomes" id="UP000257109"/>
    </source>
</evidence>
<organism evidence="1 2">
    <name type="scientific">Mucuna pruriens</name>
    <name type="common">Velvet bean</name>
    <name type="synonym">Dolichos pruriens</name>
    <dbReference type="NCBI Taxonomy" id="157652"/>
    <lineage>
        <taxon>Eukaryota</taxon>
        <taxon>Viridiplantae</taxon>
        <taxon>Streptophyta</taxon>
        <taxon>Embryophyta</taxon>
        <taxon>Tracheophyta</taxon>
        <taxon>Spermatophyta</taxon>
        <taxon>Magnoliopsida</taxon>
        <taxon>eudicotyledons</taxon>
        <taxon>Gunneridae</taxon>
        <taxon>Pentapetalae</taxon>
        <taxon>rosids</taxon>
        <taxon>fabids</taxon>
        <taxon>Fabales</taxon>
        <taxon>Fabaceae</taxon>
        <taxon>Papilionoideae</taxon>
        <taxon>50 kb inversion clade</taxon>
        <taxon>NPAAA clade</taxon>
        <taxon>indigoferoid/millettioid clade</taxon>
        <taxon>Phaseoleae</taxon>
        <taxon>Mucuna</taxon>
    </lineage>
</organism>
<reference evidence="1" key="1">
    <citation type="submission" date="2018-05" db="EMBL/GenBank/DDBJ databases">
        <title>Draft genome of Mucuna pruriens seed.</title>
        <authorList>
            <person name="Nnadi N.E."/>
            <person name="Vos R."/>
            <person name="Hasami M.H."/>
            <person name="Devisetty U.K."/>
            <person name="Aguiy J.C."/>
        </authorList>
    </citation>
    <scope>NUCLEOTIDE SEQUENCE [LARGE SCALE GENOMIC DNA]</scope>
    <source>
        <strain evidence="1">JCA_2017</strain>
    </source>
</reference>
<dbReference type="AlphaFoldDB" id="A0A371EN56"/>